<comment type="caution">
    <text evidence="1">The sequence shown here is derived from an EMBL/GenBank/DDBJ whole genome shotgun (WGS) entry which is preliminary data.</text>
</comment>
<evidence type="ECO:0000313" key="2">
    <source>
        <dbReference type="Proteomes" id="UP000557193"/>
    </source>
</evidence>
<gene>
    <name evidence="1" type="ORF">HNP49_003700</name>
</gene>
<dbReference type="PANTHER" id="PTHR30386:SF27">
    <property type="entry name" value="MEMBRANE FUSION PROTEIN (MFP) FAMILY PROTEIN"/>
    <property type="match status" value="1"/>
</dbReference>
<organism evidence="1 2">
    <name type="scientific">Pseudomonas fluvialis</name>
    <dbReference type="NCBI Taxonomy" id="1793966"/>
    <lineage>
        <taxon>Bacteria</taxon>
        <taxon>Pseudomonadati</taxon>
        <taxon>Pseudomonadota</taxon>
        <taxon>Gammaproteobacteria</taxon>
        <taxon>Pseudomonadales</taxon>
        <taxon>Pseudomonadaceae</taxon>
        <taxon>Pseudomonas</taxon>
    </lineage>
</organism>
<reference evidence="1 2" key="1">
    <citation type="submission" date="2020-08" db="EMBL/GenBank/DDBJ databases">
        <title>Functional genomics of gut bacteria from endangered species of beetles.</title>
        <authorList>
            <person name="Carlos-Shanley C."/>
        </authorList>
    </citation>
    <scope>NUCLEOTIDE SEQUENCE [LARGE SCALE GENOMIC DNA]</scope>
    <source>
        <strain evidence="1 2">S00202</strain>
    </source>
</reference>
<dbReference type="PRINTS" id="PR01490">
    <property type="entry name" value="RTXTOXIND"/>
</dbReference>
<keyword evidence="2" id="KW-1185">Reference proteome</keyword>
<accession>A0A7X0EW55</accession>
<feature type="non-terminal residue" evidence="1">
    <location>
        <position position="135"/>
    </location>
</feature>
<evidence type="ECO:0000313" key="1">
    <source>
        <dbReference type="EMBL" id="MBB6343490.1"/>
    </source>
</evidence>
<dbReference type="AlphaFoldDB" id="A0A7X0EW55"/>
<dbReference type="Proteomes" id="UP000557193">
    <property type="component" value="Unassembled WGS sequence"/>
</dbReference>
<name>A0A7X0EW55_9PSED</name>
<proteinExistence type="predicted"/>
<sequence length="135" mass="14713">MSAKRDLLNRYRKSWRHAWRNRQAMEAPARLPHEVQFLPAALALQDAPVHPAPRIAQWTIMAFAALALLWACLGEIDVVATATGKVVPSGKSKVIQSSEVAVIKAIQVEDGQAVKAGDLLVELDAQITGADVQRL</sequence>
<dbReference type="RefSeq" id="WP_184685786.1">
    <property type="nucleotide sequence ID" value="NZ_JACHLL010000014.1"/>
</dbReference>
<dbReference type="EMBL" id="JACHLL010000014">
    <property type="protein sequence ID" value="MBB6343490.1"/>
    <property type="molecule type" value="Genomic_DNA"/>
</dbReference>
<dbReference type="PANTHER" id="PTHR30386">
    <property type="entry name" value="MEMBRANE FUSION SUBUNIT OF EMRAB-TOLC MULTIDRUG EFFLUX PUMP"/>
    <property type="match status" value="1"/>
</dbReference>
<dbReference type="InterPro" id="IPR050739">
    <property type="entry name" value="MFP"/>
</dbReference>
<protein>
    <submittedName>
        <fullName evidence="1">Multidrug efflux pump subunit AcrA (Membrane-fusion protein)</fullName>
    </submittedName>
</protein>